<dbReference type="EMBL" id="LCYI01000020">
    <property type="protein sequence ID" value="KLA29893.1"/>
    <property type="molecule type" value="Genomic_DNA"/>
</dbReference>
<dbReference type="Proteomes" id="UP000035214">
    <property type="component" value="Unassembled WGS sequence"/>
</dbReference>
<organism evidence="1 2">
    <name type="scientific">Bacillus cereus</name>
    <dbReference type="NCBI Taxonomy" id="1396"/>
    <lineage>
        <taxon>Bacteria</taxon>
        <taxon>Bacillati</taxon>
        <taxon>Bacillota</taxon>
        <taxon>Bacilli</taxon>
        <taxon>Bacillales</taxon>
        <taxon>Bacillaceae</taxon>
        <taxon>Bacillus</taxon>
        <taxon>Bacillus cereus group</taxon>
    </lineage>
</organism>
<sequence>MIIIPLLGPKGITMKNIFLFHFFLHINLSKVILMNSLRKVVKKWLERKQ</sequence>
<reference evidence="1 2" key="1">
    <citation type="submission" date="2015-04" db="EMBL/GenBank/DDBJ databases">
        <title>Draft Genome Sequences of Eight Spore-Forming Food Isolates of Bacillus cereus Genome sequencing.</title>
        <authorList>
            <person name="Krawcyk A.O."/>
            <person name="de Jong A."/>
            <person name="Eijlander R.T."/>
            <person name="Berendsen E.M."/>
            <person name="Holsappel S."/>
            <person name="Wells-Bennik M."/>
            <person name="Kuipers O.P."/>
        </authorList>
    </citation>
    <scope>NUCLEOTIDE SEQUENCE [LARGE SCALE GENOMIC DNA]</scope>
    <source>
        <strain evidence="1 2">B4077</strain>
    </source>
</reference>
<accession>A0A0G8EZZ1</accession>
<dbReference type="AlphaFoldDB" id="A0A0G8EZZ1"/>
<protein>
    <submittedName>
        <fullName evidence="1">Uncharacterized protein</fullName>
    </submittedName>
</protein>
<gene>
    <name evidence="1" type="ORF">B4077_1636</name>
</gene>
<name>A0A0G8EZZ1_BACCE</name>
<evidence type="ECO:0000313" key="1">
    <source>
        <dbReference type="EMBL" id="KLA29893.1"/>
    </source>
</evidence>
<evidence type="ECO:0000313" key="2">
    <source>
        <dbReference type="Proteomes" id="UP000035214"/>
    </source>
</evidence>
<proteinExistence type="predicted"/>
<comment type="caution">
    <text evidence="1">The sequence shown here is derived from an EMBL/GenBank/DDBJ whole genome shotgun (WGS) entry which is preliminary data.</text>
</comment>